<dbReference type="EMBL" id="CP146069">
    <property type="protein sequence ID" value="WWR48229.1"/>
    <property type="molecule type" value="Genomic_DNA"/>
</dbReference>
<reference evidence="1 2" key="1">
    <citation type="submission" date="2023-10" db="EMBL/GenBank/DDBJ databases">
        <title>Roseovarius strain S88 nov., isolated from a marine algae.</title>
        <authorList>
            <person name="Lee M.W."/>
            <person name="Lee J.K."/>
            <person name="Kim J.M."/>
            <person name="Choi D.G."/>
            <person name="Baek J.H."/>
            <person name="Bayburt H."/>
            <person name="Jung J.J."/>
            <person name="Han D.M."/>
            <person name="Jeon C.O."/>
        </authorList>
    </citation>
    <scope>NUCLEOTIDE SEQUENCE [LARGE SCALE GENOMIC DNA]</scope>
    <source>
        <strain evidence="1 2">S88</strain>
    </source>
</reference>
<proteinExistence type="predicted"/>
<gene>
    <name evidence="1" type="ORF">RZ517_08675</name>
</gene>
<organism evidence="1 2">
    <name type="scientific">Roseovarius phycicola</name>
    <dbReference type="NCBI Taxonomy" id="3080976"/>
    <lineage>
        <taxon>Bacteria</taxon>
        <taxon>Pseudomonadati</taxon>
        <taxon>Pseudomonadota</taxon>
        <taxon>Alphaproteobacteria</taxon>
        <taxon>Rhodobacterales</taxon>
        <taxon>Roseobacteraceae</taxon>
        <taxon>Roseovarius</taxon>
    </lineage>
</organism>
<keyword evidence="2" id="KW-1185">Reference proteome</keyword>
<accession>A0ABZ2HN60</accession>
<dbReference type="Proteomes" id="UP001364156">
    <property type="component" value="Chromosome"/>
</dbReference>
<name>A0ABZ2HN60_9RHOB</name>
<evidence type="ECO:0000313" key="1">
    <source>
        <dbReference type="EMBL" id="WWR48229.1"/>
    </source>
</evidence>
<protein>
    <submittedName>
        <fullName evidence="1">DUF6572 domain-containing protein</fullName>
    </submittedName>
</protein>
<evidence type="ECO:0000313" key="2">
    <source>
        <dbReference type="Proteomes" id="UP001364156"/>
    </source>
</evidence>
<sequence length="102" mass="12006">MDFISLKSERNEVVLTISDHLGWKENVNDHLLQLQEKLNTYIRFVESEEILKSYPDAEGRKIVFNVLGKHPLPKEAEQFYVECSQVLRELNIDLTFENVIEK</sequence>
<dbReference type="InterPro" id="IPR046702">
    <property type="entry name" value="DUF6572"/>
</dbReference>
<dbReference type="Pfam" id="PF20212">
    <property type="entry name" value="DUF6572"/>
    <property type="match status" value="1"/>
</dbReference>